<reference evidence="2" key="1">
    <citation type="submission" date="2020-05" db="EMBL/GenBank/DDBJ databases">
        <authorList>
            <person name="Chiriac C."/>
            <person name="Salcher M."/>
            <person name="Ghai R."/>
            <person name="Kavagutti S V."/>
        </authorList>
    </citation>
    <scope>NUCLEOTIDE SEQUENCE</scope>
</reference>
<evidence type="ECO:0000313" key="2">
    <source>
        <dbReference type="EMBL" id="CAB4957290.1"/>
    </source>
</evidence>
<dbReference type="PANTHER" id="PTHR43717">
    <property type="entry name" value="ANAEROBIC NITRIC OXIDE REDUCTASE FLAVORUBREDOXIN"/>
    <property type="match status" value="1"/>
</dbReference>
<feature type="domain" description="Metallo-beta-lactamase" evidence="1">
    <location>
        <begin position="38"/>
        <end position="209"/>
    </location>
</feature>
<dbReference type="InterPro" id="IPR045761">
    <property type="entry name" value="ODP_dom"/>
</dbReference>
<proteinExistence type="predicted"/>
<dbReference type="SUPFAM" id="SSF56281">
    <property type="entry name" value="Metallo-hydrolase/oxidoreductase"/>
    <property type="match status" value="1"/>
</dbReference>
<name>A0A6J7KMT0_9ZZZZ</name>
<dbReference type="InterPro" id="IPR001279">
    <property type="entry name" value="Metallo-B-lactamas"/>
</dbReference>
<dbReference type="Gene3D" id="3.60.15.10">
    <property type="entry name" value="Ribonuclease Z/Hydroxyacylglutathione hydrolase-like"/>
    <property type="match status" value="1"/>
</dbReference>
<dbReference type="InterPro" id="IPR036866">
    <property type="entry name" value="RibonucZ/Hydroxyglut_hydro"/>
</dbReference>
<dbReference type="EMBL" id="CAFBPU010000033">
    <property type="protein sequence ID" value="CAB5035860.1"/>
    <property type="molecule type" value="Genomic_DNA"/>
</dbReference>
<accession>A0A6J7KMT0</accession>
<evidence type="ECO:0000313" key="3">
    <source>
        <dbReference type="EMBL" id="CAB5035860.1"/>
    </source>
</evidence>
<protein>
    <submittedName>
        <fullName evidence="2">Unannotated protein</fullName>
    </submittedName>
</protein>
<dbReference type="AlphaFoldDB" id="A0A6J7KMT0"/>
<dbReference type="PANTHER" id="PTHR43717:SF1">
    <property type="entry name" value="ANAEROBIC NITRIC OXIDE REDUCTASE FLAVORUBREDOXIN"/>
    <property type="match status" value="1"/>
</dbReference>
<evidence type="ECO:0000259" key="1">
    <source>
        <dbReference type="SMART" id="SM00849"/>
    </source>
</evidence>
<sequence length="278" mass="30776">MAFEPKAPTIDIDPEQVAPDTFVIHSVQKAVGVPLFVQLNSLVIKGREPIIIDTGTRANRTKWLSDVFSLVEPEDVRWIFVSHEDSDHVGNLEQVMTACPNATLVCDWAVMERFSNFFEFPVERCRWVEHGESFDIGDRTLRVHRPPIFDSPSTHGIFDTSTGVYWAVDAFATGIPDANMDLHDLNYDDWAEGMGFGAFDGVSAWLPQVDPKKFNAAIDTIANLKASCITSAHSPVLRDTLIDRAFARLRELPFIEAPLPPGQSVLDDIIAAAAAAPE</sequence>
<gene>
    <name evidence="2" type="ORF">UFOPK3752_02048</name>
    <name evidence="3" type="ORF">UFOPK4150_01557</name>
</gene>
<organism evidence="2">
    <name type="scientific">freshwater metagenome</name>
    <dbReference type="NCBI Taxonomy" id="449393"/>
    <lineage>
        <taxon>unclassified sequences</taxon>
        <taxon>metagenomes</taxon>
        <taxon>ecological metagenomes</taxon>
    </lineage>
</organism>
<dbReference type="Pfam" id="PF19583">
    <property type="entry name" value="ODP"/>
    <property type="match status" value="1"/>
</dbReference>
<dbReference type="SMART" id="SM00849">
    <property type="entry name" value="Lactamase_B"/>
    <property type="match status" value="1"/>
</dbReference>
<dbReference type="EMBL" id="CAFBND010000122">
    <property type="protein sequence ID" value="CAB4957290.1"/>
    <property type="molecule type" value="Genomic_DNA"/>
</dbReference>